<reference evidence="7" key="1">
    <citation type="submission" date="2015-11" db="EMBL/GenBank/DDBJ databases">
        <title>De novo transcriptome assembly of four potential Pierce s Disease insect vectors from Arizona vineyards.</title>
        <authorList>
            <person name="Tassone E.E."/>
        </authorList>
    </citation>
    <scope>NUCLEOTIDE SEQUENCE</scope>
</reference>
<dbReference type="AlphaFoldDB" id="A0A1B6FBM8"/>
<organism evidence="7">
    <name type="scientific">Cuerna arida</name>
    <dbReference type="NCBI Taxonomy" id="1464854"/>
    <lineage>
        <taxon>Eukaryota</taxon>
        <taxon>Metazoa</taxon>
        <taxon>Ecdysozoa</taxon>
        <taxon>Arthropoda</taxon>
        <taxon>Hexapoda</taxon>
        <taxon>Insecta</taxon>
        <taxon>Pterygota</taxon>
        <taxon>Neoptera</taxon>
        <taxon>Paraneoptera</taxon>
        <taxon>Hemiptera</taxon>
        <taxon>Auchenorrhyncha</taxon>
        <taxon>Membracoidea</taxon>
        <taxon>Cicadellidae</taxon>
        <taxon>Cicadellinae</taxon>
        <taxon>Proconiini</taxon>
        <taxon>Cuerna</taxon>
    </lineage>
</organism>
<dbReference type="Gene3D" id="1.10.1900.20">
    <property type="entry name" value="Ribosomal protein L20"/>
    <property type="match status" value="1"/>
</dbReference>
<evidence type="ECO:0000256" key="6">
    <source>
        <dbReference type="RuleBase" id="RU000561"/>
    </source>
</evidence>
<dbReference type="GO" id="GO:1990904">
    <property type="term" value="C:ribonucleoprotein complex"/>
    <property type="evidence" value="ECO:0007669"/>
    <property type="project" value="UniProtKB-KW"/>
</dbReference>
<dbReference type="PANTHER" id="PTHR10986">
    <property type="entry name" value="39S RIBOSOMAL PROTEIN L20"/>
    <property type="match status" value="1"/>
</dbReference>
<dbReference type="InterPro" id="IPR005813">
    <property type="entry name" value="Ribosomal_bL20"/>
</dbReference>
<dbReference type="GO" id="GO:0019843">
    <property type="term" value="F:rRNA binding"/>
    <property type="evidence" value="ECO:0007669"/>
    <property type="project" value="InterPro"/>
</dbReference>
<keyword evidence="3 6" id="KW-0687">Ribonucleoprotein</keyword>
<dbReference type="InterPro" id="IPR035566">
    <property type="entry name" value="Ribosomal_protein_bL20_C"/>
</dbReference>
<dbReference type="NCBIfam" id="TIGR01032">
    <property type="entry name" value="rplT_bact"/>
    <property type="match status" value="1"/>
</dbReference>
<evidence type="ECO:0000256" key="2">
    <source>
        <dbReference type="ARBA" id="ARBA00022980"/>
    </source>
</evidence>
<dbReference type="Pfam" id="PF00453">
    <property type="entry name" value="Ribosomal_L20"/>
    <property type="match status" value="1"/>
</dbReference>
<evidence type="ECO:0000256" key="3">
    <source>
        <dbReference type="ARBA" id="ARBA00023274"/>
    </source>
</evidence>
<proteinExistence type="inferred from homology"/>
<dbReference type="GO" id="GO:0005840">
    <property type="term" value="C:ribosome"/>
    <property type="evidence" value="ECO:0007669"/>
    <property type="project" value="UniProtKB-KW"/>
</dbReference>
<gene>
    <name evidence="7" type="ORF">g.12804</name>
</gene>
<dbReference type="FunFam" id="1.10.1900.20:FF:000001">
    <property type="entry name" value="50S ribosomal protein L20"/>
    <property type="match status" value="1"/>
</dbReference>
<accession>A0A1B6FBM8</accession>
<dbReference type="EMBL" id="GECZ01022191">
    <property type="protein sequence ID" value="JAS47578.1"/>
    <property type="molecule type" value="Transcribed_RNA"/>
</dbReference>
<evidence type="ECO:0000256" key="4">
    <source>
        <dbReference type="ARBA" id="ARBA00072767"/>
    </source>
</evidence>
<dbReference type="GO" id="GO:0003735">
    <property type="term" value="F:structural constituent of ribosome"/>
    <property type="evidence" value="ECO:0007669"/>
    <property type="project" value="InterPro"/>
</dbReference>
<name>A0A1B6FBM8_9HEMI</name>
<dbReference type="GO" id="GO:0006412">
    <property type="term" value="P:translation"/>
    <property type="evidence" value="ECO:0007669"/>
    <property type="project" value="InterPro"/>
</dbReference>
<dbReference type="Gene3D" id="6.10.160.10">
    <property type="match status" value="1"/>
</dbReference>
<dbReference type="SUPFAM" id="SSF74731">
    <property type="entry name" value="Ribosomal protein L20"/>
    <property type="match status" value="1"/>
</dbReference>
<dbReference type="PRINTS" id="PR00062">
    <property type="entry name" value="RIBOSOMALL20"/>
</dbReference>
<evidence type="ECO:0000256" key="5">
    <source>
        <dbReference type="ARBA" id="ARBA00076245"/>
    </source>
</evidence>
<keyword evidence="2 6" id="KW-0689">Ribosomal protein</keyword>
<protein>
    <recommendedName>
        <fullName evidence="4">Large ribosomal subunit protein bL20m</fullName>
    </recommendedName>
    <alternativeName>
        <fullName evidence="5">39S ribosomal protein L20, mitochondrial</fullName>
    </alternativeName>
</protein>
<evidence type="ECO:0000256" key="1">
    <source>
        <dbReference type="ARBA" id="ARBA00007698"/>
    </source>
</evidence>
<comment type="similarity">
    <text evidence="1 6">Belongs to the bacterial ribosomal protein bL20 family.</text>
</comment>
<sequence length="163" mass="18957">MVFLDVAKCARRMLKYADPNKGPDEFYRKRNILRLSAHFYGRARNCYSIAVRKVHRALMYTTKGRKLKREDMRDLWTIRTTAASEELGLPFPLFRAGLQSSNILLNRKSLADLAIWEPRTFKALTDFAWSRVVEDGLTNVDKLKSDPPEHVVTRDMLKAKKKL</sequence>
<evidence type="ECO:0000313" key="7">
    <source>
        <dbReference type="EMBL" id="JAS47578.1"/>
    </source>
</evidence>